<feature type="domain" description="Letm1 RBD" evidence="9">
    <location>
        <begin position="131"/>
        <end position="334"/>
    </location>
</feature>
<sequence length="342" mass="38877">MPTRKTGYGSATAPPPPAKATKTNVPSKTTSSKPAPPMTVPARSPTSQATTAPILRAKEYLNPPPFTYAPEIAVPARKSDQHVVKWLWKAGRAYLTFYKTGISHVRQTSQLAKTLREKAAKTPDKDTSEILTRAEWQIVRRSRKDALRLPAFGVLVLLLGEWLPLVVLYITPLIPEACRIPQQVQRSITKLEDKRQDRLRRVSLDAMRLMSKDRRPVGAMNMDMPSFQNDAKPVPWSEMKNMQWKDMTLFELMLFAAQHDCYPRVFDWLHATPPKWLLQRNVRKTLAYLKRDDELVERDGGWSALGKEEVERACVERGIAVVGKREDELRKALAVQVRGGKF</sequence>
<feature type="region of interest" description="Disordered" evidence="7">
    <location>
        <begin position="1"/>
        <end position="49"/>
    </location>
</feature>
<keyword evidence="4 8" id="KW-1133">Transmembrane helix</keyword>
<evidence type="ECO:0000256" key="6">
    <source>
        <dbReference type="ARBA" id="ARBA00023136"/>
    </source>
</evidence>
<accession>A0A6A5T3D3</accession>
<evidence type="ECO:0000256" key="7">
    <source>
        <dbReference type="SAM" id="MobiDB-lite"/>
    </source>
</evidence>
<keyword evidence="11" id="KW-1185">Reference proteome</keyword>
<organism evidence="10 11">
    <name type="scientific">Clathrospora elynae</name>
    <dbReference type="NCBI Taxonomy" id="706981"/>
    <lineage>
        <taxon>Eukaryota</taxon>
        <taxon>Fungi</taxon>
        <taxon>Dikarya</taxon>
        <taxon>Ascomycota</taxon>
        <taxon>Pezizomycotina</taxon>
        <taxon>Dothideomycetes</taxon>
        <taxon>Pleosporomycetidae</taxon>
        <taxon>Pleosporales</taxon>
        <taxon>Diademaceae</taxon>
        <taxon>Clathrospora</taxon>
    </lineage>
</organism>
<reference evidence="10" key="1">
    <citation type="journal article" date="2020" name="Stud. Mycol.">
        <title>101 Dothideomycetes genomes: a test case for predicting lifestyles and emergence of pathogens.</title>
        <authorList>
            <person name="Haridas S."/>
            <person name="Albert R."/>
            <person name="Binder M."/>
            <person name="Bloem J."/>
            <person name="Labutti K."/>
            <person name="Salamov A."/>
            <person name="Andreopoulos B."/>
            <person name="Baker S."/>
            <person name="Barry K."/>
            <person name="Bills G."/>
            <person name="Bluhm B."/>
            <person name="Cannon C."/>
            <person name="Castanera R."/>
            <person name="Culley D."/>
            <person name="Daum C."/>
            <person name="Ezra D."/>
            <person name="Gonzalez J."/>
            <person name="Henrissat B."/>
            <person name="Kuo A."/>
            <person name="Liang C."/>
            <person name="Lipzen A."/>
            <person name="Lutzoni F."/>
            <person name="Magnuson J."/>
            <person name="Mondo S."/>
            <person name="Nolan M."/>
            <person name="Ohm R."/>
            <person name="Pangilinan J."/>
            <person name="Park H.-J."/>
            <person name="Ramirez L."/>
            <person name="Alfaro M."/>
            <person name="Sun H."/>
            <person name="Tritt A."/>
            <person name="Yoshinaga Y."/>
            <person name="Zwiers L.-H."/>
            <person name="Turgeon B."/>
            <person name="Goodwin S."/>
            <person name="Spatafora J."/>
            <person name="Crous P."/>
            <person name="Grigoriev I."/>
        </authorList>
    </citation>
    <scope>NUCLEOTIDE SEQUENCE</scope>
    <source>
        <strain evidence="10">CBS 161.51</strain>
    </source>
</reference>
<dbReference type="GO" id="GO:0005743">
    <property type="term" value="C:mitochondrial inner membrane"/>
    <property type="evidence" value="ECO:0007669"/>
    <property type="project" value="UniProtKB-SubCell"/>
</dbReference>
<name>A0A6A5T3D3_9PLEO</name>
<dbReference type="AlphaFoldDB" id="A0A6A5T3D3"/>
<evidence type="ECO:0000313" key="11">
    <source>
        <dbReference type="Proteomes" id="UP000800038"/>
    </source>
</evidence>
<keyword evidence="3" id="KW-0999">Mitochondrion inner membrane</keyword>
<dbReference type="InterPro" id="IPR044202">
    <property type="entry name" value="LETM1/MDM38-like"/>
</dbReference>
<dbReference type="InterPro" id="IPR033122">
    <property type="entry name" value="LETM1-like_RBD"/>
</dbReference>
<keyword evidence="2 8" id="KW-0812">Transmembrane</keyword>
<comment type="subcellular location">
    <subcellularLocation>
        <location evidence="1">Mitochondrion inner membrane</location>
        <topology evidence="1">Single-pass membrane protein</topology>
    </subcellularLocation>
</comment>
<evidence type="ECO:0000256" key="1">
    <source>
        <dbReference type="ARBA" id="ARBA00004434"/>
    </source>
</evidence>
<dbReference type="GO" id="GO:0043022">
    <property type="term" value="F:ribosome binding"/>
    <property type="evidence" value="ECO:0007669"/>
    <property type="project" value="InterPro"/>
</dbReference>
<feature type="compositionally biased region" description="Low complexity" evidence="7">
    <location>
        <begin position="19"/>
        <end position="33"/>
    </location>
</feature>
<evidence type="ECO:0000259" key="9">
    <source>
        <dbReference type="Pfam" id="PF07766"/>
    </source>
</evidence>
<evidence type="ECO:0000313" key="10">
    <source>
        <dbReference type="EMBL" id="KAF1946688.1"/>
    </source>
</evidence>
<evidence type="ECO:0000256" key="2">
    <source>
        <dbReference type="ARBA" id="ARBA00022692"/>
    </source>
</evidence>
<dbReference type="PANTHER" id="PTHR14009">
    <property type="entry name" value="LEUCINE ZIPPER-EF-HAND CONTAINING TRANSMEMBRANE PROTEIN"/>
    <property type="match status" value="1"/>
</dbReference>
<dbReference type="EMBL" id="ML976002">
    <property type="protein sequence ID" value="KAF1946688.1"/>
    <property type="molecule type" value="Genomic_DNA"/>
</dbReference>
<evidence type="ECO:0000256" key="8">
    <source>
        <dbReference type="SAM" id="Phobius"/>
    </source>
</evidence>
<evidence type="ECO:0000256" key="5">
    <source>
        <dbReference type="ARBA" id="ARBA00023128"/>
    </source>
</evidence>
<gene>
    <name evidence="10" type="ORF">EJ02DRAFT_450416</name>
</gene>
<dbReference type="PANTHER" id="PTHR14009:SF1">
    <property type="entry name" value="MITOCHONDRIAL PROTON_CALCIUM EXCHANGER PROTEIN"/>
    <property type="match status" value="1"/>
</dbReference>
<dbReference type="GO" id="GO:0030003">
    <property type="term" value="P:intracellular monoatomic cation homeostasis"/>
    <property type="evidence" value="ECO:0007669"/>
    <property type="project" value="TreeGrafter"/>
</dbReference>
<keyword evidence="5" id="KW-0496">Mitochondrion</keyword>
<feature type="transmembrane region" description="Helical" evidence="8">
    <location>
        <begin position="149"/>
        <end position="170"/>
    </location>
</feature>
<keyword evidence="6 8" id="KW-0472">Membrane</keyword>
<proteinExistence type="predicted"/>
<dbReference type="OrthoDB" id="73691at2759"/>
<evidence type="ECO:0000256" key="4">
    <source>
        <dbReference type="ARBA" id="ARBA00022989"/>
    </source>
</evidence>
<protein>
    <recommendedName>
        <fullName evidence="9">Letm1 RBD domain-containing protein</fullName>
    </recommendedName>
</protein>
<dbReference type="Pfam" id="PF07766">
    <property type="entry name" value="LETM1_RBD"/>
    <property type="match status" value="1"/>
</dbReference>
<dbReference type="Proteomes" id="UP000800038">
    <property type="component" value="Unassembled WGS sequence"/>
</dbReference>
<evidence type="ECO:0000256" key="3">
    <source>
        <dbReference type="ARBA" id="ARBA00022792"/>
    </source>
</evidence>